<dbReference type="Pfam" id="PF01670">
    <property type="entry name" value="Glyco_hydro_12"/>
    <property type="match status" value="2"/>
</dbReference>
<accession>A0A976IJQ3</accession>
<evidence type="ECO:0000256" key="3">
    <source>
        <dbReference type="SAM" id="SignalP"/>
    </source>
</evidence>
<keyword evidence="5" id="KW-1185">Reference proteome</keyword>
<comment type="caution">
    <text evidence="4">The sequence shown here is derived from an EMBL/GenBank/DDBJ whole genome shotgun (WGS) entry which is preliminary data.</text>
</comment>
<dbReference type="GO" id="GO:0000272">
    <property type="term" value="P:polysaccharide catabolic process"/>
    <property type="evidence" value="ECO:0007669"/>
    <property type="project" value="UniProtKB-KW"/>
</dbReference>
<evidence type="ECO:0000256" key="2">
    <source>
        <dbReference type="RuleBase" id="RU361163"/>
    </source>
</evidence>
<dbReference type="InterPro" id="IPR013319">
    <property type="entry name" value="GH11/12"/>
</dbReference>
<dbReference type="EMBL" id="SHOA02000001">
    <property type="protein sequence ID" value="TDH73084.1"/>
    <property type="molecule type" value="Genomic_DNA"/>
</dbReference>
<dbReference type="GeneID" id="94347467"/>
<dbReference type="PANTHER" id="PTHR34002:SF9">
    <property type="entry name" value="XYLOGLUCAN-SPECIFIC ENDO-BETA-1,4-GLUCANASE A"/>
    <property type="match status" value="1"/>
</dbReference>
<dbReference type="KEGG" id="blac:94347467"/>
<evidence type="ECO:0000256" key="1">
    <source>
        <dbReference type="ARBA" id="ARBA00005519"/>
    </source>
</evidence>
<keyword evidence="2" id="KW-0378">Hydrolase</keyword>
<evidence type="ECO:0000313" key="5">
    <source>
        <dbReference type="Proteomes" id="UP000294530"/>
    </source>
</evidence>
<dbReference type="PANTHER" id="PTHR34002">
    <property type="entry name" value="BLR1656 PROTEIN"/>
    <property type="match status" value="1"/>
</dbReference>
<evidence type="ECO:0000313" key="4">
    <source>
        <dbReference type="EMBL" id="TDH73084.1"/>
    </source>
</evidence>
<organism evidence="4 5">
    <name type="scientific">Bremia lactucae</name>
    <name type="common">Lettuce downy mildew</name>
    <dbReference type="NCBI Taxonomy" id="4779"/>
    <lineage>
        <taxon>Eukaryota</taxon>
        <taxon>Sar</taxon>
        <taxon>Stramenopiles</taxon>
        <taxon>Oomycota</taxon>
        <taxon>Peronosporomycetes</taxon>
        <taxon>Peronosporales</taxon>
        <taxon>Peronosporaceae</taxon>
        <taxon>Bremia</taxon>
    </lineage>
</organism>
<keyword evidence="2" id="KW-0624">Polysaccharide degradation</keyword>
<feature type="chain" id="PRO_5038138130" evidence="3">
    <location>
        <begin position="20"/>
        <end position="359"/>
    </location>
</feature>
<feature type="signal peptide" evidence="3">
    <location>
        <begin position="1"/>
        <end position="19"/>
    </location>
</feature>
<comment type="similarity">
    <text evidence="1 2">Belongs to the glycosyl hydrolase 12 (cellulase H) family.</text>
</comment>
<dbReference type="AlphaFoldDB" id="A0A976IJQ3"/>
<dbReference type="Proteomes" id="UP000294530">
    <property type="component" value="Unassembled WGS sequence"/>
</dbReference>
<dbReference type="Gene3D" id="2.60.120.180">
    <property type="match status" value="2"/>
</dbReference>
<dbReference type="SUPFAM" id="SSF49899">
    <property type="entry name" value="Concanavalin A-like lectins/glucanases"/>
    <property type="match status" value="2"/>
</dbReference>
<protein>
    <submittedName>
        <fullName evidence="4">Uncharacterized protein</fullName>
    </submittedName>
</protein>
<dbReference type="InterPro" id="IPR013320">
    <property type="entry name" value="ConA-like_dom_sf"/>
</dbReference>
<dbReference type="RefSeq" id="XP_067822583.1">
    <property type="nucleotide sequence ID" value="XM_067961796.1"/>
</dbReference>
<dbReference type="OrthoDB" id="95118at2759"/>
<name>A0A976IJQ3_BRELC</name>
<gene>
    <name evidence="4" type="ORF">CCR75_003703</name>
</gene>
<dbReference type="GO" id="GO:0008810">
    <property type="term" value="F:cellulase activity"/>
    <property type="evidence" value="ECO:0007669"/>
    <property type="project" value="InterPro"/>
</dbReference>
<dbReference type="InterPro" id="IPR002594">
    <property type="entry name" value="GH12"/>
</dbReference>
<reference evidence="4 5" key="1">
    <citation type="journal article" date="2021" name="Genome Biol.">
        <title>AFLAP: assembly-free linkage analysis pipeline using k-mers from genome sequencing data.</title>
        <authorList>
            <person name="Fletcher K."/>
            <person name="Zhang L."/>
            <person name="Gil J."/>
            <person name="Han R."/>
            <person name="Cavanaugh K."/>
            <person name="Michelmore R."/>
        </authorList>
    </citation>
    <scope>NUCLEOTIDE SEQUENCE [LARGE SCALE GENOMIC DNA]</scope>
    <source>
        <strain evidence="4 5">SF5</strain>
    </source>
</reference>
<keyword evidence="2" id="KW-0326">Glycosidase</keyword>
<keyword evidence="2" id="KW-0119">Carbohydrate metabolism</keyword>
<sequence length="359" mass="39561">MKVLFVSALAAIAGSITNAKNFCDQWGQERAGPYIIYNNLYGKNKATSGSQCTSRISNNALEASWNTTWTWVGAPEHVKSYANAAYQFKAIPLSAIKSIPSAMDYTVTYDKSAIFNVAYDLFTMLFVSALAAIAGSITNAKNFCDQWGQERAGPYIIYNNLYGKNKATSGSQCTSRISNNALEASWNTTWTWVGAPEHVKSYANAAYQFKAIPLSAIKSIPSAMDYTVTYDKSAIFNVAYDLFTSSTNSEKKEFEIMIWLTKTGPASPIGAKIATNKIGTTTWDVYKGMNGDVVVYSFVSPNNILKFETDLNLFFKYLIASHGFNSKQFLFKLECGTEPFVGKNVALKVNKFKASVVPH</sequence>
<keyword evidence="3" id="KW-0732">Signal</keyword>
<proteinExistence type="inferred from homology"/>